<dbReference type="Proteomes" id="UP001430149">
    <property type="component" value="Unassembled WGS sequence"/>
</dbReference>
<evidence type="ECO:0000256" key="1">
    <source>
        <dbReference type="ARBA" id="ARBA00010554"/>
    </source>
</evidence>
<sequence>MSFETSFGNASANGIFLRFYTHVHARHDGLLVSEWVLELAKRHKLGGGSVFRATAGFGRHGVLHHEAFFELADDLPQKIEFLLSEPNAQTLLRLVREAGVDLVYAWSPVHFGILGKEETA</sequence>
<dbReference type="InterPro" id="IPR015867">
    <property type="entry name" value="N-reg_PII/ATP_PRibTrfase_C"/>
</dbReference>
<keyword evidence="3" id="KW-1185">Reference proteome</keyword>
<dbReference type="EMBL" id="JADIKE010000038">
    <property type="protein sequence ID" value="MBM7127246.1"/>
    <property type="molecule type" value="Genomic_DNA"/>
</dbReference>
<dbReference type="InterPro" id="IPR011322">
    <property type="entry name" value="N-reg_PII-like_a/b"/>
</dbReference>
<comment type="similarity">
    <text evidence="1">Belongs to the UPF0166 family.</text>
</comment>
<dbReference type="Gene3D" id="3.30.70.120">
    <property type="match status" value="1"/>
</dbReference>
<dbReference type="Pfam" id="PF02641">
    <property type="entry name" value="DUF190"/>
    <property type="match status" value="1"/>
</dbReference>
<accession>A0ABS2K7T7</accession>
<evidence type="ECO:0000313" key="3">
    <source>
        <dbReference type="Proteomes" id="UP001430149"/>
    </source>
</evidence>
<proteinExistence type="inferred from homology"/>
<organism evidence="2 3">
    <name type="scientific">Dyella flava</name>
    <dbReference type="NCBI Taxonomy" id="1920170"/>
    <lineage>
        <taxon>Bacteria</taxon>
        <taxon>Pseudomonadati</taxon>
        <taxon>Pseudomonadota</taxon>
        <taxon>Gammaproteobacteria</taxon>
        <taxon>Lysobacterales</taxon>
        <taxon>Rhodanobacteraceae</taxon>
        <taxon>Dyella</taxon>
    </lineage>
</organism>
<protein>
    <submittedName>
        <fullName evidence="2">DUF190 domain-containing protein</fullName>
    </submittedName>
</protein>
<gene>
    <name evidence="2" type="ORF">ISP19_17880</name>
</gene>
<dbReference type="InterPro" id="IPR003793">
    <property type="entry name" value="UPF0166"/>
</dbReference>
<dbReference type="RefSeq" id="WP_204683756.1">
    <property type="nucleotide sequence ID" value="NZ_BSNR01000019.1"/>
</dbReference>
<reference evidence="2" key="1">
    <citation type="submission" date="2020-10" db="EMBL/GenBank/DDBJ databases">
        <title>Phylogeny of dyella-like bacteria.</title>
        <authorList>
            <person name="Fu J."/>
        </authorList>
    </citation>
    <scope>NUCLEOTIDE SEQUENCE</scope>
    <source>
        <strain evidence="2">DHOC52</strain>
    </source>
</reference>
<comment type="caution">
    <text evidence="2">The sequence shown here is derived from an EMBL/GenBank/DDBJ whole genome shotgun (WGS) entry which is preliminary data.</text>
</comment>
<name>A0ABS2K7T7_9GAMM</name>
<dbReference type="SUPFAM" id="SSF54913">
    <property type="entry name" value="GlnB-like"/>
    <property type="match status" value="1"/>
</dbReference>
<evidence type="ECO:0000313" key="2">
    <source>
        <dbReference type="EMBL" id="MBM7127246.1"/>
    </source>
</evidence>